<keyword evidence="3" id="KW-1185">Reference proteome</keyword>
<evidence type="ECO:0000313" key="2">
    <source>
        <dbReference type="EMBL" id="KAL0068507.1"/>
    </source>
</evidence>
<dbReference type="EMBL" id="JBBXMP010000018">
    <property type="protein sequence ID" value="KAL0068507.1"/>
    <property type="molecule type" value="Genomic_DNA"/>
</dbReference>
<feature type="region of interest" description="Disordered" evidence="1">
    <location>
        <begin position="81"/>
        <end position="126"/>
    </location>
</feature>
<organism evidence="2 3">
    <name type="scientific">Marasmius tenuissimus</name>
    <dbReference type="NCBI Taxonomy" id="585030"/>
    <lineage>
        <taxon>Eukaryota</taxon>
        <taxon>Fungi</taxon>
        <taxon>Dikarya</taxon>
        <taxon>Basidiomycota</taxon>
        <taxon>Agaricomycotina</taxon>
        <taxon>Agaricomycetes</taxon>
        <taxon>Agaricomycetidae</taxon>
        <taxon>Agaricales</taxon>
        <taxon>Marasmiineae</taxon>
        <taxon>Marasmiaceae</taxon>
        <taxon>Marasmius</taxon>
    </lineage>
</organism>
<reference evidence="2 3" key="1">
    <citation type="submission" date="2024-05" db="EMBL/GenBank/DDBJ databases">
        <title>A draft genome resource for the thread blight pathogen Marasmius tenuissimus strain MS-2.</title>
        <authorList>
            <person name="Yulfo-Soto G.E."/>
            <person name="Baruah I.K."/>
            <person name="Amoako-Attah I."/>
            <person name="Bukari Y."/>
            <person name="Meinhardt L.W."/>
            <person name="Bailey B.A."/>
            <person name="Cohen S.P."/>
        </authorList>
    </citation>
    <scope>NUCLEOTIDE SEQUENCE [LARGE SCALE GENOMIC DNA]</scope>
    <source>
        <strain evidence="2 3">MS-2</strain>
    </source>
</reference>
<proteinExistence type="predicted"/>
<gene>
    <name evidence="2" type="ORF">AAF712_004585</name>
</gene>
<evidence type="ECO:0000313" key="3">
    <source>
        <dbReference type="Proteomes" id="UP001437256"/>
    </source>
</evidence>
<comment type="caution">
    <text evidence="2">The sequence shown here is derived from an EMBL/GenBank/DDBJ whole genome shotgun (WGS) entry which is preliminary data.</text>
</comment>
<sequence length="209" mass="23217">MADEDVSMGSDVDLVQNHPPTTSKAKRPFDGTDDEAELPTKTSKGDSHVTASASALQQELDKVRQELQDVNKKLKEIRAEKRNAAEAAGKKLREVTAEKQKEAEAASKKLKETQAEKQKEAEAAGEKLKELTAEKQKMEDAGKKLQEIMAEKQKEVEEARKKLEEANEKLAHKQNGILEQGDIIRSLRAMGEMQAGSIRNLEAAQERDQ</sequence>
<feature type="non-terminal residue" evidence="2">
    <location>
        <position position="209"/>
    </location>
</feature>
<protein>
    <submittedName>
        <fullName evidence="2">Uncharacterized protein</fullName>
    </submittedName>
</protein>
<dbReference type="Proteomes" id="UP001437256">
    <property type="component" value="Unassembled WGS sequence"/>
</dbReference>
<accession>A0ABR3A3E7</accession>
<feature type="region of interest" description="Disordered" evidence="1">
    <location>
        <begin position="1"/>
        <end position="57"/>
    </location>
</feature>
<evidence type="ECO:0000256" key="1">
    <source>
        <dbReference type="SAM" id="MobiDB-lite"/>
    </source>
</evidence>
<name>A0ABR3A3E7_9AGAR</name>